<proteinExistence type="inferred from homology"/>
<dbReference type="InterPro" id="IPR001173">
    <property type="entry name" value="Glyco_trans_2-like"/>
</dbReference>
<keyword evidence="3 5" id="KW-0808">Transferase</keyword>
<protein>
    <submittedName>
        <fullName evidence="5">Glycosyltransferase family 2 protein</fullName>
        <ecNumber evidence="5">2.4.-.-</ecNumber>
    </submittedName>
</protein>
<dbReference type="SUPFAM" id="SSF53448">
    <property type="entry name" value="Nucleotide-diphospho-sugar transferases"/>
    <property type="match status" value="1"/>
</dbReference>
<dbReference type="PANTHER" id="PTHR43179">
    <property type="entry name" value="RHAMNOSYLTRANSFERASE WBBL"/>
    <property type="match status" value="1"/>
</dbReference>
<dbReference type="EC" id="2.4.-.-" evidence="5"/>
<evidence type="ECO:0000256" key="1">
    <source>
        <dbReference type="ARBA" id="ARBA00006739"/>
    </source>
</evidence>
<dbReference type="InterPro" id="IPR029044">
    <property type="entry name" value="Nucleotide-diphossugar_trans"/>
</dbReference>
<evidence type="ECO:0000256" key="2">
    <source>
        <dbReference type="ARBA" id="ARBA00022676"/>
    </source>
</evidence>
<reference evidence="6" key="1">
    <citation type="journal article" date="2019" name="Int. J. Syst. Evol. Microbiol.">
        <title>The Global Catalogue of Microorganisms (GCM) 10K type strain sequencing project: providing services to taxonomists for standard genome sequencing and annotation.</title>
        <authorList>
            <consortium name="The Broad Institute Genomics Platform"/>
            <consortium name="The Broad Institute Genome Sequencing Center for Infectious Disease"/>
            <person name="Wu L."/>
            <person name="Ma J."/>
        </authorList>
    </citation>
    <scope>NUCLEOTIDE SEQUENCE [LARGE SCALE GENOMIC DNA]</scope>
    <source>
        <strain evidence="6">JCM 16545</strain>
    </source>
</reference>
<feature type="domain" description="Glycosyltransferase 2-like" evidence="4">
    <location>
        <begin position="4"/>
        <end position="142"/>
    </location>
</feature>
<evidence type="ECO:0000256" key="3">
    <source>
        <dbReference type="ARBA" id="ARBA00022679"/>
    </source>
</evidence>
<name>A0ABW4X4J6_9BACT</name>
<organism evidence="5 6">
    <name type="scientific">Pontibacter silvestris</name>
    <dbReference type="NCBI Taxonomy" id="2305183"/>
    <lineage>
        <taxon>Bacteria</taxon>
        <taxon>Pseudomonadati</taxon>
        <taxon>Bacteroidota</taxon>
        <taxon>Cytophagia</taxon>
        <taxon>Cytophagales</taxon>
        <taxon>Hymenobacteraceae</taxon>
        <taxon>Pontibacter</taxon>
    </lineage>
</organism>
<dbReference type="RefSeq" id="WP_229957647.1">
    <property type="nucleotide sequence ID" value="NZ_JAJJWI010000001.1"/>
</dbReference>
<sequence>MIFIVIPVFNRKELTKACLVSLYNQSSPNFKAIVVDDGSTDGTDEMLAQEFPEVTVLKGDGNLFWTASVNMGIKEALAQGAQYVLTLNNDVVADIHYLESMQHHLKDTSKALIGSFAINYKTKEPDYGGAIIDWRWNKTTYLLDVLPKEQHYGLHRVNHFPGRGLLIPAEVFQKIGLFDEVSFPHYYADYDFTHRADKAGFPVFCSFDAKLFTYPEESGDRQNRRKKTLKNYYNHLFGIKGGGNLVNFTKYTLRHCPPQYMPTFLTLGYVRRLGGYFLK</sequence>
<keyword evidence="6" id="KW-1185">Reference proteome</keyword>
<comment type="caution">
    <text evidence="5">The sequence shown here is derived from an EMBL/GenBank/DDBJ whole genome shotgun (WGS) entry which is preliminary data.</text>
</comment>
<dbReference type="Gene3D" id="3.90.550.10">
    <property type="entry name" value="Spore Coat Polysaccharide Biosynthesis Protein SpsA, Chain A"/>
    <property type="match status" value="1"/>
</dbReference>
<keyword evidence="2 5" id="KW-0328">Glycosyltransferase</keyword>
<dbReference type="Proteomes" id="UP001597369">
    <property type="component" value="Unassembled WGS sequence"/>
</dbReference>
<dbReference type="GO" id="GO:0016757">
    <property type="term" value="F:glycosyltransferase activity"/>
    <property type="evidence" value="ECO:0007669"/>
    <property type="project" value="UniProtKB-KW"/>
</dbReference>
<evidence type="ECO:0000313" key="5">
    <source>
        <dbReference type="EMBL" id="MFD2068940.1"/>
    </source>
</evidence>
<dbReference type="PANTHER" id="PTHR43179:SF12">
    <property type="entry name" value="GALACTOFURANOSYLTRANSFERASE GLFT2"/>
    <property type="match status" value="1"/>
</dbReference>
<dbReference type="Pfam" id="PF00535">
    <property type="entry name" value="Glycos_transf_2"/>
    <property type="match status" value="1"/>
</dbReference>
<evidence type="ECO:0000259" key="4">
    <source>
        <dbReference type="Pfam" id="PF00535"/>
    </source>
</evidence>
<dbReference type="EMBL" id="JBHUHV010000058">
    <property type="protein sequence ID" value="MFD2068940.1"/>
    <property type="molecule type" value="Genomic_DNA"/>
</dbReference>
<gene>
    <name evidence="5" type="ORF">ACFSKU_18770</name>
</gene>
<accession>A0ABW4X4J6</accession>
<comment type="similarity">
    <text evidence="1">Belongs to the glycosyltransferase 2 family.</text>
</comment>
<evidence type="ECO:0000313" key="6">
    <source>
        <dbReference type="Proteomes" id="UP001597369"/>
    </source>
</evidence>